<comment type="catalytic activity">
    <reaction evidence="1 6">
        <text>Hydrolysis of (1-&gt;4)-beta-linkages between N-acetylmuramic acid and N-acetyl-D-glucosamine residues in a peptidoglycan and between N-acetyl-D-glucosamine residues in chitodextrins.</text>
        <dbReference type="EC" id="3.2.1.17"/>
    </reaction>
</comment>
<sequence>MKAKNKIVCSVMAIIALITGGVVQSDLMVSQQALEIIGNAEGCRLDPYVCPSGLITNGVGNTHGVDDKPVTEIQVAEDWVKNIKSSEKCLVASMGDAPMSQGQIDAFTSFIFNTGCTRFRHNPDGSETRIYKHIRQGDYTKACNELKFWVYGAGKKLPGLVKRRQKETELCFAN</sequence>
<proteinExistence type="inferred from homology"/>
<keyword evidence="7" id="KW-0732">Signal</keyword>
<dbReference type="InterPro" id="IPR034690">
    <property type="entry name" value="Endolysin_T4_type"/>
</dbReference>
<comment type="similarity">
    <text evidence="6">Belongs to the glycosyl hydrolase 24 family.</text>
</comment>
<evidence type="ECO:0000256" key="5">
    <source>
        <dbReference type="ARBA" id="ARBA00023295"/>
    </source>
</evidence>
<evidence type="ECO:0000256" key="3">
    <source>
        <dbReference type="ARBA" id="ARBA00022638"/>
    </source>
</evidence>
<dbReference type="SUPFAM" id="SSF53955">
    <property type="entry name" value="Lysozyme-like"/>
    <property type="match status" value="1"/>
</dbReference>
<keyword evidence="4 6" id="KW-0378">Hydrolase</keyword>
<feature type="signal peptide" evidence="7">
    <location>
        <begin position="1"/>
        <end position="24"/>
    </location>
</feature>
<protein>
    <recommendedName>
        <fullName evidence="6">Lysozyme</fullName>
        <ecNumber evidence="6">3.2.1.17</ecNumber>
    </recommendedName>
</protein>
<keyword evidence="3 6" id="KW-0081">Bacteriolytic enzyme</keyword>
<evidence type="ECO:0000313" key="8">
    <source>
        <dbReference type="EMBL" id="AKN39656.1"/>
    </source>
</evidence>
<dbReference type="GO" id="GO:0016998">
    <property type="term" value="P:cell wall macromolecule catabolic process"/>
    <property type="evidence" value="ECO:0007669"/>
    <property type="project" value="InterPro"/>
</dbReference>
<dbReference type="InterPro" id="IPR023347">
    <property type="entry name" value="Lysozyme_dom_sf"/>
</dbReference>
<dbReference type="EMBL" id="KP795655">
    <property type="protein sequence ID" value="AKN39656.1"/>
    <property type="molecule type" value="Genomic_DNA"/>
</dbReference>
<dbReference type="InterPro" id="IPR023346">
    <property type="entry name" value="Lysozyme-like_dom_sf"/>
</dbReference>
<evidence type="ECO:0000256" key="6">
    <source>
        <dbReference type="RuleBase" id="RU003788"/>
    </source>
</evidence>
<evidence type="ECO:0000256" key="1">
    <source>
        <dbReference type="ARBA" id="ARBA00000632"/>
    </source>
</evidence>
<dbReference type="AlphaFoldDB" id="A0A0H4A1M7"/>
<dbReference type="Pfam" id="PF00959">
    <property type="entry name" value="Phage_lysozyme"/>
    <property type="match status" value="1"/>
</dbReference>
<evidence type="ECO:0000256" key="2">
    <source>
        <dbReference type="ARBA" id="ARBA00022529"/>
    </source>
</evidence>
<dbReference type="GO" id="GO:0042742">
    <property type="term" value="P:defense response to bacterium"/>
    <property type="evidence" value="ECO:0007669"/>
    <property type="project" value="UniProtKB-KW"/>
</dbReference>
<keyword evidence="2 6" id="KW-0929">Antimicrobial</keyword>
<keyword evidence="5 6" id="KW-0326">Glycosidase</keyword>
<name>A0A0H4A1M7_9VIBR</name>
<dbReference type="PANTHER" id="PTHR38107">
    <property type="match status" value="1"/>
</dbReference>
<dbReference type="InterPro" id="IPR051018">
    <property type="entry name" value="Bacteriophage_GH24"/>
</dbReference>
<dbReference type="CDD" id="cd16901">
    <property type="entry name" value="lyz_P1"/>
    <property type="match status" value="1"/>
</dbReference>
<dbReference type="GO" id="GO:0003796">
    <property type="term" value="F:lysozyme activity"/>
    <property type="evidence" value="ECO:0007669"/>
    <property type="project" value="UniProtKB-EC"/>
</dbReference>
<dbReference type="PANTHER" id="PTHR38107:SF4">
    <property type="entry name" value="LYSOZYME"/>
    <property type="match status" value="1"/>
</dbReference>
<dbReference type="GO" id="GO:0009253">
    <property type="term" value="P:peptidoglycan catabolic process"/>
    <property type="evidence" value="ECO:0007669"/>
    <property type="project" value="InterPro"/>
</dbReference>
<dbReference type="GO" id="GO:0031640">
    <property type="term" value="P:killing of cells of another organism"/>
    <property type="evidence" value="ECO:0007669"/>
    <property type="project" value="UniProtKB-KW"/>
</dbReference>
<evidence type="ECO:0000256" key="7">
    <source>
        <dbReference type="SAM" id="SignalP"/>
    </source>
</evidence>
<accession>A0A0H4A1M7</accession>
<dbReference type="Gene3D" id="1.10.530.40">
    <property type="match status" value="1"/>
</dbReference>
<organism evidence="8">
    <name type="scientific">Vibrio sp. 1F_97</name>
    <dbReference type="NCBI Taxonomy" id="1652827"/>
    <lineage>
        <taxon>Bacteria</taxon>
        <taxon>Pseudomonadati</taxon>
        <taxon>Pseudomonadota</taxon>
        <taxon>Gammaproteobacteria</taxon>
        <taxon>Vibrionales</taxon>
        <taxon>Vibrionaceae</taxon>
        <taxon>Vibrio</taxon>
    </lineage>
</organism>
<feature type="chain" id="PRO_5005205336" description="Lysozyme" evidence="7">
    <location>
        <begin position="25"/>
        <end position="174"/>
    </location>
</feature>
<dbReference type="EC" id="3.2.1.17" evidence="6"/>
<dbReference type="HAMAP" id="MF_04110">
    <property type="entry name" value="ENDOLYSIN_T4"/>
    <property type="match status" value="1"/>
</dbReference>
<reference evidence="8" key="1">
    <citation type="journal article" date="2015" name="MBio">
        <title>Eco-Evolutionary Dynamics of Episomes among Ecologically Cohesive Bacterial Populations.</title>
        <authorList>
            <person name="Xue H."/>
            <person name="Cordero O.X."/>
            <person name="Camas F.M."/>
            <person name="Trimble W."/>
            <person name="Meyer F."/>
            <person name="Guglielmini J."/>
            <person name="Rocha E.P."/>
            <person name="Polz M.F."/>
        </authorList>
    </citation>
    <scope>NUCLEOTIDE SEQUENCE</scope>
    <source>
        <strain evidence="8">1F_97</strain>
    </source>
</reference>
<evidence type="ECO:0000256" key="4">
    <source>
        <dbReference type="ARBA" id="ARBA00022801"/>
    </source>
</evidence>
<dbReference type="InterPro" id="IPR002196">
    <property type="entry name" value="Glyco_hydro_24"/>
</dbReference>